<evidence type="ECO:0000256" key="6">
    <source>
        <dbReference type="PROSITE-ProRule" id="PRU00221"/>
    </source>
</evidence>
<dbReference type="Pfam" id="PF00400">
    <property type="entry name" value="WD40"/>
    <property type="match status" value="4"/>
</dbReference>
<proteinExistence type="inferred from homology"/>
<dbReference type="SUPFAM" id="SSF50978">
    <property type="entry name" value="WD40 repeat-like"/>
    <property type="match status" value="1"/>
</dbReference>
<evidence type="ECO:0000259" key="8">
    <source>
        <dbReference type="SMART" id="SM00888"/>
    </source>
</evidence>
<feature type="compositionally biased region" description="Polar residues" evidence="7">
    <location>
        <begin position="944"/>
        <end position="967"/>
    </location>
</feature>
<accession>A0A9Q5MXK4</accession>
<evidence type="ECO:0000256" key="3">
    <source>
        <dbReference type="ARBA" id="ARBA00022737"/>
    </source>
</evidence>
<evidence type="ECO:0000313" key="10">
    <source>
        <dbReference type="EMBL" id="OCB84120.1"/>
    </source>
</evidence>
<dbReference type="Proteomes" id="UP000757232">
    <property type="component" value="Unassembled WGS sequence"/>
</dbReference>
<dbReference type="OrthoDB" id="972532at2759"/>
<dbReference type="InterPro" id="IPR014717">
    <property type="entry name" value="Transl_elong_EF1B/ribsomal_bS6"/>
</dbReference>
<dbReference type="Pfam" id="PF10587">
    <property type="entry name" value="EF-1_beta_acid"/>
    <property type="match status" value="1"/>
</dbReference>
<sequence length="1200" mass="132181">MSADLAKLEAHLASRSYIEGYTPSQADVHVFKALGSEPSATEFPNSARWYRHIASYSTEHASLPGSSSAGEAFTAGASAAAAPAAKADDDDDVDLFGSDEEEDEEAERIKAERVKAYNEKKTAKPKTVAKSLVTLEVKPWDDETDLQELEEAVRSIEKPGLVWGASKLVPIGFGIKKLQITIVIEDDLVSLDELQEQIQEFVDYVQSTDVAAMQTAALTAANPSRTSSEIIFCYCAINAVWFRLGLAFSHKPFAFSQAQGIRLRASSPTLTFRVFVERRKLWIEHQHTGVVASDSHQYRPPDHRSPCVSQHEFVVSATIDPFTHTDTSAAVESQSDATRSISPSVLHSFLSIFDLLLILPFHWYRICYSSSIVGVSDAIGSSASAPATTTSHRRTRTDFEPENNQFDYSEDFLRPSAAASSSSFYPSAGEQQPARKRPRLDNHISTRPYLYNLTHPPSPTLSKPLQTMRLVENDNSDERLVSLDSDSPLTNTTPRDMSASDGQSTLAAGQVATNGNSFNLTNGGGSAIRDVAVPVANGRKHSKSPDASRSAPQVITRVHLPGTRLFEESCIDRQEFVRLVIQSLRDVGYLESASTLEAESGYQMEAPGVSQFRSYILNGRWADAESSLPSLGVNDGESLRVSRFLISQQKYLELLELQSVNAALHVLRNELAPLNVDVDELHSLSSLIMCSNAEDLRQRAKWDGAAGTSRRTLLTSLQRFISPSIMMPQRRFAALIEQAFAYQRTNCLYHNTPYAPESFSLYTDHRCSREDFPLLTTNILKEHDDEVWNIKWSHDGQYLASASRDKSAFIWLIGKEIEPNVRECALERKLRDHNDPVGCLAWSPNDTVLLTSTDSNIKIWNAKSGLCLRELDSHEETVSALEWLPDGSGFLSAGLDRKIILWDADGSNKDLWVKTSVRVTDLAIAPDLSRMVAVGLECLPMTNPKASTPQQEGQGLTGSGVSSQQSLMPNTKENRVIIYDYATRLQEASVRLEGELTSVKISQDSRYALINHAPDVRVSVPYTANHREQSSPSVLFLYWLQEVQLWDLQSARMVRKFTGQRQGQHVIRSCFGGVDGNFIVSGSEGTIILSISAASMSDAFADGNVYVWHRDTGVLLEVLTGHGSGSVNAVAWNPTNERMFASCSDDGTIRIWESPHASLLSVNAHILKAPQDTERENKKGKAREASGLAGPSSLISGLSV</sequence>
<dbReference type="InterPro" id="IPR006594">
    <property type="entry name" value="LisH"/>
</dbReference>
<reference evidence="10" key="1">
    <citation type="submission" date="2016-06" db="EMBL/GenBank/DDBJ databases">
        <title>Draft Genome sequence of the fungus Inonotus baumii.</title>
        <authorList>
            <person name="Zhu H."/>
            <person name="Lin W."/>
        </authorList>
    </citation>
    <scope>NUCLEOTIDE SEQUENCE</scope>
    <source>
        <strain evidence="10">821</strain>
    </source>
</reference>
<evidence type="ECO:0000256" key="1">
    <source>
        <dbReference type="ARBA" id="ARBA00007411"/>
    </source>
</evidence>
<evidence type="ECO:0000256" key="7">
    <source>
        <dbReference type="SAM" id="MobiDB-lite"/>
    </source>
</evidence>
<keyword evidence="11" id="KW-1185">Reference proteome</keyword>
<feature type="region of interest" description="Disordered" evidence="7">
    <location>
        <begin position="943"/>
        <end position="967"/>
    </location>
</feature>
<feature type="region of interest" description="Disordered" evidence="7">
    <location>
        <begin position="474"/>
        <end position="502"/>
    </location>
</feature>
<dbReference type="CDD" id="cd00200">
    <property type="entry name" value="WD40"/>
    <property type="match status" value="1"/>
</dbReference>
<feature type="repeat" description="WD" evidence="6">
    <location>
        <begin position="780"/>
        <end position="811"/>
    </location>
</feature>
<protein>
    <submittedName>
        <fullName evidence="10">WD40 repeat-like protein</fullName>
    </submittedName>
</protein>
<dbReference type="EMBL" id="LNZH02000216">
    <property type="protein sequence ID" value="OCB84120.1"/>
    <property type="molecule type" value="Genomic_DNA"/>
</dbReference>
<dbReference type="SUPFAM" id="SSF54984">
    <property type="entry name" value="eEF-1beta-like"/>
    <property type="match status" value="1"/>
</dbReference>
<feature type="domain" description="Elongation factor 1 beta central acidic region eukaryote" evidence="9">
    <location>
        <begin position="95"/>
        <end position="121"/>
    </location>
</feature>
<feature type="repeat" description="WD" evidence="6">
    <location>
        <begin position="830"/>
        <end position="870"/>
    </location>
</feature>
<dbReference type="InterPro" id="IPR036219">
    <property type="entry name" value="eEF-1beta-like_sf"/>
</dbReference>
<feature type="repeat" description="WD" evidence="6">
    <location>
        <begin position="871"/>
        <end position="903"/>
    </location>
</feature>
<dbReference type="PROSITE" id="PS50082">
    <property type="entry name" value="WD_REPEATS_2"/>
    <property type="match status" value="4"/>
</dbReference>
<dbReference type="InterPro" id="IPR019775">
    <property type="entry name" value="WD40_repeat_CS"/>
</dbReference>
<dbReference type="InterPro" id="IPR054080">
    <property type="entry name" value="TPR1-like_2nd"/>
</dbReference>
<dbReference type="Gene3D" id="1.20.1050.130">
    <property type="match status" value="1"/>
</dbReference>
<evidence type="ECO:0000256" key="2">
    <source>
        <dbReference type="ARBA" id="ARBA00022574"/>
    </source>
</evidence>
<dbReference type="SMART" id="SM00320">
    <property type="entry name" value="WD40"/>
    <property type="match status" value="4"/>
</dbReference>
<keyword evidence="5" id="KW-0648">Protein biosynthesis</keyword>
<gene>
    <name evidence="10" type="ORF">A7U60_g8793</name>
</gene>
<feature type="region of interest" description="Disordered" evidence="7">
    <location>
        <begin position="419"/>
        <end position="441"/>
    </location>
</feature>
<keyword evidence="4" id="KW-0251">Elongation factor</keyword>
<dbReference type="Gene3D" id="3.30.70.60">
    <property type="match status" value="1"/>
</dbReference>
<organism evidence="10 11">
    <name type="scientific">Sanghuangporus baumii</name>
    <name type="common">Phellinus baumii</name>
    <dbReference type="NCBI Taxonomy" id="108892"/>
    <lineage>
        <taxon>Eukaryota</taxon>
        <taxon>Fungi</taxon>
        <taxon>Dikarya</taxon>
        <taxon>Basidiomycota</taxon>
        <taxon>Agaricomycotina</taxon>
        <taxon>Agaricomycetes</taxon>
        <taxon>Hymenochaetales</taxon>
        <taxon>Hymenochaetaceae</taxon>
        <taxon>Sanghuangporus</taxon>
    </lineage>
</organism>
<dbReference type="InterPro" id="IPR015943">
    <property type="entry name" value="WD40/YVTN_repeat-like_dom_sf"/>
</dbReference>
<dbReference type="InterPro" id="IPR001326">
    <property type="entry name" value="Transl_elong_EF1B_B/D_CS"/>
</dbReference>
<dbReference type="PANTHER" id="PTHR22838">
    <property type="entry name" value="WD REPEAT PROTEIN 26-RELATED"/>
    <property type="match status" value="1"/>
</dbReference>
<dbReference type="Pfam" id="PF23627">
    <property type="entry name" value="LisH_WDR26"/>
    <property type="match status" value="1"/>
</dbReference>
<dbReference type="Gene3D" id="2.130.10.10">
    <property type="entry name" value="YVTN repeat-like/Quinoprotein amine dehydrogenase"/>
    <property type="match status" value="2"/>
</dbReference>
<dbReference type="InterPro" id="IPR036322">
    <property type="entry name" value="WD40_repeat_dom_sf"/>
</dbReference>
<feature type="compositionally biased region" description="Low complexity" evidence="7">
    <location>
        <begin position="381"/>
        <end position="390"/>
    </location>
</feature>
<dbReference type="InterPro" id="IPR018940">
    <property type="entry name" value="EF-1_beta_acid_region_euk"/>
</dbReference>
<dbReference type="PROSITE" id="PS50896">
    <property type="entry name" value="LISH"/>
    <property type="match status" value="1"/>
</dbReference>
<feature type="region of interest" description="Disordered" evidence="7">
    <location>
        <begin position="381"/>
        <end position="407"/>
    </location>
</feature>
<dbReference type="PANTHER" id="PTHR22838:SF0">
    <property type="entry name" value="WD REPEAT-CONTAINING PROTEIN 26"/>
    <property type="match status" value="1"/>
</dbReference>
<dbReference type="GO" id="GO:0043161">
    <property type="term" value="P:proteasome-mediated ubiquitin-dependent protein catabolic process"/>
    <property type="evidence" value="ECO:0007669"/>
    <property type="project" value="TreeGrafter"/>
</dbReference>
<feature type="compositionally biased region" description="Polar residues" evidence="7">
    <location>
        <begin position="484"/>
        <end position="502"/>
    </location>
</feature>
<name>A0A9Q5MXK4_SANBA</name>
<dbReference type="InterPro" id="IPR014038">
    <property type="entry name" value="EF1B_bsu/dsu_GNE"/>
</dbReference>
<comment type="caution">
    <text evidence="10">The sequence shown here is derived from an EMBL/GenBank/DDBJ whole genome shotgun (WGS) entry which is preliminary data.</text>
</comment>
<comment type="similarity">
    <text evidence="1">Belongs to the EF-1-beta/EF-1-delta family.</text>
</comment>
<evidence type="ECO:0000313" key="11">
    <source>
        <dbReference type="Proteomes" id="UP000757232"/>
    </source>
</evidence>
<feature type="region of interest" description="Disordered" evidence="7">
    <location>
        <begin position="1170"/>
        <end position="1200"/>
    </location>
</feature>
<dbReference type="InterPro" id="IPR001680">
    <property type="entry name" value="WD40_rpt"/>
</dbReference>
<evidence type="ECO:0000256" key="5">
    <source>
        <dbReference type="ARBA" id="ARBA00022917"/>
    </source>
</evidence>
<dbReference type="Pfam" id="PF00736">
    <property type="entry name" value="EF1_GNE"/>
    <property type="match status" value="1"/>
</dbReference>
<dbReference type="SMART" id="SM01182">
    <property type="entry name" value="EF-1_beta_acid"/>
    <property type="match status" value="1"/>
</dbReference>
<dbReference type="InterPro" id="IPR051350">
    <property type="entry name" value="WD_repeat-ST_regulator"/>
</dbReference>
<feature type="repeat" description="WD" evidence="6">
    <location>
        <begin position="1120"/>
        <end position="1162"/>
    </location>
</feature>
<dbReference type="AlphaFoldDB" id="A0A9Q5MXK4"/>
<dbReference type="PROSITE" id="PS00824">
    <property type="entry name" value="EF1BD_1"/>
    <property type="match status" value="1"/>
</dbReference>
<dbReference type="SUPFAM" id="SSF47616">
    <property type="entry name" value="GST C-terminal domain-like"/>
    <property type="match status" value="1"/>
</dbReference>
<feature type="compositionally biased region" description="Basic and acidic residues" evidence="7">
    <location>
        <begin position="1171"/>
        <end position="1184"/>
    </location>
</feature>
<evidence type="ECO:0000259" key="9">
    <source>
        <dbReference type="SMART" id="SM01182"/>
    </source>
</evidence>
<keyword evidence="2 6" id="KW-0853">WD repeat</keyword>
<dbReference type="GO" id="GO:0003746">
    <property type="term" value="F:translation elongation factor activity"/>
    <property type="evidence" value="ECO:0007669"/>
    <property type="project" value="UniProtKB-KW"/>
</dbReference>
<dbReference type="PROSITE" id="PS00678">
    <property type="entry name" value="WD_REPEATS_1"/>
    <property type="match status" value="1"/>
</dbReference>
<evidence type="ECO:0000256" key="4">
    <source>
        <dbReference type="ARBA" id="ARBA00022768"/>
    </source>
</evidence>
<dbReference type="Pfam" id="PF21889">
    <property type="entry name" value="TPR1-like_2nd"/>
    <property type="match status" value="1"/>
</dbReference>
<dbReference type="FunFam" id="3.30.70.60:FF:000001">
    <property type="entry name" value="Elongation factor 1-beta 1 like"/>
    <property type="match status" value="1"/>
</dbReference>
<dbReference type="SMART" id="SM00888">
    <property type="entry name" value="EF1_GNE"/>
    <property type="match status" value="1"/>
</dbReference>
<dbReference type="GO" id="GO:0034657">
    <property type="term" value="C:GID complex"/>
    <property type="evidence" value="ECO:0007669"/>
    <property type="project" value="TreeGrafter"/>
</dbReference>
<dbReference type="CDD" id="cd00292">
    <property type="entry name" value="EF1B"/>
    <property type="match status" value="1"/>
</dbReference>
<dbReference type="PROSITE" id="PS50294">
    <property type="entry name" value="WD_REPEATS_REGION"/>
    <property type="match status" value="4"/>
</dbReference>
<keyword evidence="3" id="KW-0677">Repeat</keyword>
<dbReference type="InterPro" id="IPR036282">
    <property type="entry name" value="Glutathione-S-Trfase_C_sf"/>
</dbReference>
<feature type="domain" description="Translation elongation factor EF1B beta/delta subunit guanine nucleotide exchange" evidence="8">
    <location>
        <begin position="130"/>
        <end position="216"/>
    </location>
</feature>